<accession>A0ACB9D169</accession>
<dbReference type="Proteomes" id="UP001055811">
    <property type="component" value="Linkage Group LG05"/>
</dbReference>
<name>A0ACB9D169_CICIN</name>
<dbReference type="EMBL" id="CM042013">
    <property type="protein sequence ID" value="KAI3740309.1"/>
    <property type="molecule type" value="Genomic_DNA"/>
</dbReference>
<reference evidence="2" key="1">
    <citation type="journal article" date="2022" name="Mol. Ecol. Resour.">
        <title>The genomes of chicory, endive, great burdock and yacon provide insights into Asteraceae palaeo-polyploidization history and plant inulin production.</title>
        <authorList>
            <person name="Fan W."/>
            <person name="Wang S."/>
            <person name="Wang H."/>
            <person name="Wang A."/>
            <person name="Jiang F."/>
            <person name="Liu H."/>
            <person name="Zhao H."/>
            <person name="Xu D."/>
            <person name="Zhang Y."/>
        </authorList>
    </citation>
    <scope>NUCLEOTIDE SEQUENCE [LARGE SCALE GENOMIC DNA]</scope>
    <source>
        <strain evidence="2">cv. Punajuju</strain>
    </source>
</reference>
<proteinExistence type="predicted"/>
<comment type="caution">
    <text evidence="1">The sequence shown here is derived from an EMBL/GenBank/DDBJ whole genome shotgun (WGS) entry which is preliminary data.</text>
</comment>
<protein>
    <submittedName>
        <fullName evidence="1">Uncharacterized protein</fullName>
    </submittedName>
</protein>
<organism evidence="1 2">
    <name type="scientific">Cichorium intybus</name>
    <name type="common">Chicory</name>
    <dbReference type="NCBI Taxonomy" id="13427"/>
    <lineage>
        <taxon>Eukaryota</taxon>
        <taxon>Viridiplantae</taxon>
        <taxon>Streptophyta</taxon>
        <taxon>Embryophyta</taxon>
        <taxon>Tracheophyta</taxon>
        <taxon>Spermatophyta</taxon>
        <taxon>Magnoliopsida</taxon>
        <taxon>eudicotyledons</taxon>
        <taxon>Gunneridae</taxon>
        <taxon>Pentapetalae</taxon>
        <taxon>asterids</taxon>
        <taxon>campanulids</taxon>
        <taxon>Asterales</taxon>
        <taxon>Asteraceae</taxon>
        <taxon>Cichorioideae</taxon>
        <taxon>Cichorieae</taxon>
        <taxon>Cichoriinae</taxon>
        <taxon>Cichorium</taxon>
    </lineage>
</organism>
<keyword evidence="2" id="KW-1185">Reference proteome</keyword>
<sequence length="115" mass="12814">MCNGATREMIGRFSSILRLKCEIDLGFANSRSPRRALALGPRRGAAGKKGLKMQKNFVAPCLFVQMMFRLDHAFLQFPEGPASSVEYSSRRDALIGRRVLEATVIDRDILRDAGL</sequence>
<reference evidence="1 2" key="2">
    <citation type="journal article" date="2022" name="Mol. Ecol. Resour.">
        <title>The genomes of chicory, endive, great burdock and yacon provide insights into Asteraceae paleo-polyploidization history and plant inulin production.</title>
        <authorList>
            <person name="Fan W."/>
            <person name="Wang S."/>
            <person name="Wang H."/>
            <person name="Wang A."/>
            <person name="Jiang F."/>
            <person name="Liu H."/>
            <person name="Zhao H."/>
            <person name="Xu D."/>
            <person name="Zhang Y."/>
        </authorList>
    </citation>
    <scope>NUCLEOTIDE SEQUENCE [LARGE SCALE GENOMIC DNA]</scope>
    <source>
        <strain evidence="2">cv. Punajuju</strain>
        <tissue evidence="1">Leaves</tissue>
    </source>
</reference>
<gene>
    <name evidence="1" type="ORF">L2E82_30737</name>
</gene>
<evidence type="ECO:0000313" key="2">
    <source>
        <dbReference type="Proteomes" id="UP001055811"/>
    </source>
</evidence>
<evidence type="ECO:0000313" key="1">
    <source>
        <dbReference type="EMBL" id="KAI3740309.1"/>
    </source>
</evidence>